<feature type="domain" description="VWFA" evidence="1">
    <location>
        <begin position="134"/>
        <end position="238"/>
    </location>
</feature>
<feature type="domain" description="VWFA" evidence="1">
    <location>
        <begin position="1"/>
        <end position="91"/>
    </location>
</feature>
<protein>
    <submittedName>
        <fullName evidence="2">Ca-activated chloride channel family protein</fullName>
    </submittedName>
</protein>
<gene>
    <name evidence="2" type="ORF">SAMN05518683_12120</name>
</gene>
<dbReference type="CDD" id="cd00198">
    <property type="entry name" value="vWFA"/>
    <property type="match status" value="1"/>
</dbReference>
<evidence type="ECO:0000313" key="3">
    <source>
        <dbReference type="Proteomes" id="UP000198892"/>
    </source>
</evidence>
<dbReference type="SUPFAM" id="SSF53300">
    <property type="entry name" value="vWA-like"/>
    <property type="match status" value="2"/>
</dbReference>
<organism evidence="2 3">
    <name type="scientific">Salibacterium halotolerans</name>
    <dbReference type="NCBI Taxonomy" id="1884432"/>
    <lineage>
        <taxon>Bacteria</taxon>
        <taxon>Bacillati</taxon>
        <taxon>Bacillota</taxon>
        <taxon>Bacilli</taxon>
        <taxon>Bacillales</taxon>
        <taxon>Bacillaceae</taxon>
    </lineage>
</organism>
<accession>A0A1I5WL59</accession>
<dbReference type="InterPro" id="IPR036465">
    <property type="entry name" value="vWFA_dom_sf"/>
</dbReference>
<dbReference type="Proteomes" id="UP000198892">
    <property type="component" value="Unassembled WGS sequence"/>
</dbReference>
<evidence type="ECO:0000259" key="1">
    <source>
        <dbReference type="PROSITE" id="PS50234"/>
    </source>
</evidence>
<dbReference type="Gene3D" id="3.40.50.410">
    <property type="entry name" value="von Willebrand factor, type A domain"/>
    <property type="match status" value="1"/>
</dbReference>
<dbReference type="EMBL" id="FOXD01000021">
    <property type="protein sequence ID" value="SFQ20308.1"/>
    <property type="molecule type" value="Genomic_DNA"/>
</dbReference>
<dbReference type="Pfam" id="PF00092">
    <property type="entry name" value="VWA"/>
    <property type="match status" value="1"/>
</dbReference>
<evidence type="ECO:0000313" key="2">
    <source>
        <dbReference type="EMBL" id="SFQ20308.1"/>
    </source>
</evidence>
<dbReference type="STRING" id="1884432.SAMN05518683_12120"/>
<sequence length="247" mass="26788">MNHGKIKQILLLTDGCSNQGEDPAAVAAFAREKGITVNVIGVLDHGSARDHGMQEVENIAASGGGVSQIVNVDQLARTVQMVTKQSMTHTLHGVVQSELSQILGSGQEVDDLPPDKRGEVVDVVDELGETVDLDVLILVDTSASMKPKLPMVQDALTDLSISLHSRTGENHFALFVFPGKRKDTEKMLDWTPEMNSLTGVFQRMTTGGITPTGPALQAALQHFDKRLSKRSLKRYGEDEFPIEESGF</sequence>
<reference evidence="3" key="1">
    <citation type="submission" date="2016-10" db="EMBL/GenBank/DDBJ databases">
        <authorList>
            <person name="Varghese N."/>
            <person name="Submissions S."/>
        </authorList>
    </citation>
    <scope>NUCLEOTIDE SEQUENCE [LARGE SCALE GENOMIC DNA]</scope>
    <source>
        <strain evidence="3">S7</strain>
    </source>
</reference>
<name>A0A1I5WL59_9BACI</name>
<dbReference type="OrthoDB" id="2960279at2"/>
<dbReference type="InterPro" id="IPR002035">
    <property type="entry name" value="VWF_A"/>
</dbReference>
<dbReference type="AlphaFoldDB" id="A0A1I5WL59"/>
<proteinExistence type="predicted"/>
<dbReference type="PROSITE" id="PS50234">
    <property type="entry name" value="VWFA"/>
    <property type="match status" value="2"/>
</dbReference>
<keyword evidence="3" id="KW-1185">Reference proteome</keyword>